<evidence type="ECO:0000313" key="1">
    <source>
        <dbReference type="EMBL" id="VAW36495.1"/>
    </source>
</evidence>
<protein>
    <submittedName>
        <fullName evidence="1">Uncharacterized protein</fullName>
    </submittedName>
</protein>
<organism evidence="1">
    <name type="scientific">hydrothermal vent metagenome</name>
    <dbReference type="NCBI Taxonomy" id="652676"/>
    <lineage>
        <taxon>unclassified sequences</taxon>
        <taxon>metagenomes</taxon>
        <taxon>ecological metagenomes</taxon>
    </lineage>
</organism>
<gene>
    <name evidence="1" type="ORF">MNBD_DELTA02-247</name>
</gene>
<sequence length="427" mass="48346">MTGIRPLYLTVRICAVIFLLLCLSPRLSTARDLTGFVEGSYGAALQGTKADNNGYNLGELRGQVKYSYFPVFLDAYAGEVYIKAEALADGYRNTFSTEVREANLFLSPVERMDIKAGRQVLTWGTGDLIFINDLFPKDYISFFSGRDEEYLKRPSDAARFMFWGEWLNTDLVITPVMEANESLRGRRLSFYDGLRRSIEGERIGRGFEEPVRTPRNLELALRLYRTFGSVEAAAYYYRGFYKQPRGIRDPARELFFYPRLSVYGASLRGPLAGGIANAEFGYYDSRQDSSGRAGSIENSSVKYLLGYTRDLGGDLKLGLQYYIEQTLDYGNYRAALGAGEPASDRLRSMLTFRLTRLYMAQTLRAGIFVFYSPTDEDAYLRPAVGYDISDALKVTVGANIFTGNQDHTEFGQLEYNDNVYARVRYSF</sequence>
<dbReference type="AlphaFoldDB" id="A0A3B0UYX9"/>
<accession>A0A3B0UYX9</accession>
<proteinExistence type="predicted"/>
<name>A0A3B0UYX9_9ZZZZ</name>
<reference evidence="1" key="1">
    <citation type="submission" date="2018-06" db="EMBL/GenBank/DDBJ databases">
        <authorList>
            <person name="Zhirakovskaya E."/>
        </authorList>
    </citation>
    <scope>NUCLEOTIDE SEQUENCE</scope>
</reference>
<dbReference type="EMBL" id="UOEZ01000041">
    <property type="protein sequence ID" value="VAW36495.1"/>
    <property type="molecule type" value="Genomic_DNA"/>
</dbReference>